<keyword evidence="5 7" id="KW-0807">Transducer</keyword>
<accession>A0A1K1TG87</accession>
<keyword evidence="4 9" id="KW-0472">Membrane</keyword>
<dbReference type="InterPro" id="IPR004089">
    <property type="entry name" value="MCPsignal_dom"/>
</dbReference>
<keyword evidence="8" id="KW-0175">Coiled coil</keyword>
<dbReference type="CDD" id="cd11386">
    <property type="entry name" value="MCP_signal"/>
    <property type="match status" value="1"/>
</dbReference>
<dbReference type="PROSITE" id="PS50885">
    <property type="entry name" value="HAMP"/>
    <property type="match status" value="1"/>
</dbReference>
<dbReference type="SMART" id="SM00283">
    <property type="entry name" value="MA"/>
    <property type="match status" value="1"/>
</dbReference>
<dbReference type="Pfam" id="PF00672">
    <property type="entry name" value="HAMP"/>
    <property type="match status" value="1"/>
</dbReference>
<dbReference type="AlphaFoldDB" id="A0A1K1TG87"/>
<keyword evidence="2 9" id="KW-0812">Transmembrane</keyword>
<feature type="transmembrane region" description="Helical" evidence="9">
    <location>
        <begin position="12"/>
        <end position="31"/>
    </location>
</feature>
<gene>
    <name evidence="12" type="ORF">SAMN02745752_00131</name>
</gene>
<dbReference type="Proteomes" id="UP000182350">
    <property type="component" value="Unassembled WGS sequence"/>
</dbReference>
<organism evidence="12 13">
    <name type="scientific">Marinospirillum alkaliphilum DSM 21637</name>
    <dbReference type="NCBI Taxonomy" id="1122209"/>
    <lineage>
        <taxon>Bacteria</taxon>
        <taxon>Pseudomonadati</taxon>
        <taxon>Pseudomonadota</taxon>
        <taxon>Gammaproteobacteria</taxon>
        <taxon>Oceanospirillales</taxon>
        <taxon>Oceanospirillaceae</taxon>
        <taxon>Marinospirillum</taxon>
    </lineage>
</organism>
<comment type="similarity">
    <text evidence="6">Belongs to the methyl-accepting chemotaxis (MCP) protein family.</text>
</comment>
<evidence type="ECO:0000256" key="2">
    <source>
        <dbReference type="ARBA" id="ARBA00022692"/>
    </source>
</evidence>
<reference evidence="12 13" key="1">
    <citation type="submission" date="2016-11" db="EMBL/GenBank/DDBJ databases">
        <authorList>
            <person name="Jaros S."/>
            <person name="Januszkiewicz K."/>
            <person name="Wedrychowicz H."/>
        </authorList>
    </citation>
    <scope>NUCLEOTIDE SEQUENCE [LARGE SCALE GENOMIC DNA]</scope>
    <source>
        <strain evidence="12 13">DSM 21637</strain>
    </source>
</reference>
<dbReference type="FunFam" id="1.10.287.950:FF:000001">
    <property type="entry name" value="Methyl-accepting chemotaxis sensory transducer"/>
    <property type="match status" value="1"/>
</dbReference>
<feature type="domain" description="HAMP" evidence="11">
    <location>
        <begin position="318"/>
        <end position="371"/>
    </location>
</feature>
<evidence type="ECO:0000313" key="12">
    <source>
        <dbReference type="EMBL" id="SFW99498.1"/>
    </source>
</evidence>
<comment type="subcellular location">
    <subcellularLocation>
        <location evidence="1">Membrane</location>
        <topology evidence="1">Multi-pass membrane protein</topology>
    </subcellularLocation>
</comment>
<feature type="domain" description="Methyl-accepting transducer" evidence="10">
    <location>
        <begin position="376"/>
        <end position="612"/>
    </location>
</feature>
<dbReference type="Pfam" id="PF08376">
    <property type="entry name" value="NIT"/>
    <property type="match status" value="1"/>
</dbReference>
<proteinExistence type="inferred from homology"/>
<evidence type="ECO:0000256" key="8">
    <source>
        <dbReference type="SAM" id="Coils"/>
    </source>
</evidence>
<dbReference type="Pfam" id="PF00015">
    <property type="entry name" value="MCPsignal"/>
    <property type="match status" value="1"/>
</dbReference>
<dbReference type="PANTHER" id="PTHR32089">
    <property type="entry name" value="METHYL-ACCEPTING CHEMOTAXIS PROTEIN MCPB"/>
    <property type="match status" value="1"/>
</dbReference>
<dbReference type="GO" id="GO:0007165">
    <property type="term" value="P:signal transduction"/>
    <property type="evidence" value="ECO:0007669"/>
    <property type="project" value="UniProtKB-KW"/>
</dbReference>
<feature type="transmembrane region" description="Helical" evidence="9">
    <location>
        <begin position="295"/>
        <end position="317"/>
    </location>
</feature>
<evidence type="ECO:0000256" key="6">
    <source>
        <dbReference type="ARBA" id="ARBA00029447"/>
    </source>
</evidence>
<evidence type="ECO:0000256" key="7">
    <source>
        <dbReference type="PROSITE-ProRule" id="PRU00284"/>
    </source>
</evidence>
<dbReference type="PROSITE" id="PS50111">
    <property type="entry name" value="CHEMOTAXIS_TRANSDUC_2"/>
    <property type="match status" value="1"/>
</dbReference>
<dbReference type="PANTHER" id="PTHR32089:SF119">
    <property type="entry name" value="METHYL-ACCEPTING CHEMOTAXIS PROTEIN CTPL"/>
    <property type="match status" value="1"/>
</dbReference>
<evidence type="ECO:0000313" key="13">
    <source>
        <dbReference type="Proteomes" id="UP000182350"/>
    </source>
</evidence>
<sequence length="648" mass="71526">MLTFVRNISVRVKLLLLVVPPLLGMLVYAGLSTRNDLQLYAGLQLQQQLVQARTQLDLSVRDYLQLRSAQLSGNNAQAASSSLLRNLEQLHQQTASLPTELQRPLQHYRTRVQESLDTPLNLAGLLQADHPINQLASQLELFSTLLSGHADGLTTRWHSAHHALLLAVTRLDEERLLMAVAFEETYFPTGAYPRFVRLLSEQSVFFNSYNNQLPDHPELLLKQWLQGEKHQQVSEIRSLAEQIYLDGNFGLSTPADQWLQLTDELMQQPLKQRQQLLDSLAQQVNTELQAAGQRLIVIGLSNLLLVFTGALVAWFIYRQISGPTLQLTRTMEGVAQDLDLTRKLALPGKDETAQAAQAFDTMLAQVRKLLQQVIHATTEVSNSSSLGQRVANNLDQQVQQGQQRLQEMLTSVEELHQAIHGIANNAETSQQASLDASQLAANGSQLVQTLQQHNQTLESALRDSASKVNELAEHSEKVNNILNVINDIAEQTNLLALNAAIEAARAGEAGRGFAVVADEVRSLAGRSRDATVEISRLLDANRQAAQQAVSKMEFSLQQADEVSHHLEQAGASLNNINQAVGGIHSANVETASAASQQRVTADQLSQLANGMHALYQETTQAVGELEHNSQSLEQLLQGLEQQLQRFTT</sequence>
<dbReference type="EMBL" id="FPJW01000001">
    <property type="protein sequence ID" value="SFW99498.1"/>
    <property type="molecule type" value="Genomic_DNA"/>
</dbReference>
<keyword evidence="3 9" id="KW-1133">Transmembrane helix</keyword>
<dbReference type="GO" id="GO:0016020">
    <property type="term" value="C:membrane"/>
    <property type="evidence" value="ECO:0007669"/>
    <property type="project" value="UniProtKB-SubCell"/>
</dbReference>
<dbReference type="InterPro" id="IPR013587">
    <property type="entry name" value="Nitrate/nitrite_sensing"/>
</dbReference>
<evidence type="ECO:0000259" key="11">
    <source>
        <dbReference type="PROSITE" id="PS50885"/>
    </source>
</evidence>
<evidence type="ECO:0000256" key="9">
    <source>
        <dbReference type="SAM" id="Phobius"/>
    </source>
</evidence>
<dbReference type="SUPFAM" id="SSF58104">
    <property type="entry name" value="Methyl-accepting chemotaxis protein (MCP) signaling domain"/>
    <property type="match status" value="1"/>
</dbReference>
<dbReference type="InterPro" id="IPR003660">
    <property type="entry name" value="HAMP_dom"/>
</dbReference>
<evidence type="ECO:0000256" key="1">
    <source>
        <dbReference type="ARBA" id="ARBA00004141"/>
    </source>
</evidence>
<dbReference type="STRING" id="1122209.SAMN02745752_00131"/>
<protein>
    <submittedName>
        <fullName evidence="12">Methyl-accepting chemotaxis protein</fullName>
    </submittedName>
</protein>
<evidence type="ECO:0000256" key="4">
    <source>
        <dbReference type="ARBA" id="ARBA00023136"/>
    </source>
</evidence>
<dbReference type="GO" id="GO:0006935">
    <property type="term" value="P:chemotaxis"/>
    <property type="evidence" value="ECO:0007669"/>
    <property type="project" value="UniProtKB-ARBA"/>
</dbReference>
<feature type="coiled-coil region" evidence="8">
    <location>
        <begin position="615"/>
        <end position="642"/>
    </location>
</feature>
<evidence type="ECO:0000256" key="5">
    <source>
        <dbReference type="ARBA" id="ARBA00023224"/>
    </source>
</evidence>
<name>A0A1K1TG87_9GAMM</name>
<evidence type="ECO:0000259" key="10">
    <source>
        <dbReference type="PROSITE" id="PS50111"/>
    </source>
</evidence>
<dbReference type="SMART" id="SM00304">
    <property type="entry name" value="HAMP"/>
    <property type="match status" value="1"/>
</dbReference>
<dbReference type="RefSeq" id="WP_072324392.1">
    <property type="nucleotide sequence ID" value="NZ_FPJW01000001.1"/>
</dbReference>
<dbReference type="Gene3D" id="1.10.287.950">
    <property type="entry name" value="Methyl-accepting chemotaxis protein"/>
    <property type="match status" value="1"/>
</dbReference>
<keyword evidence="13" id="KW-1185">Reference proteome</keyword>
<evidence type="ECO:0000256" key="3">
    <source>
        <dbReference type="ARBA" id="ARBA00022989"/>
    </source>
</evidence>